<gene>
    <name evidence="3" type="ORF">VKT23_017497</name>
</gene>
<evidence type="ECO:0000256" key="2">
    <source>
        <dbReference type="SAM" id="Phobius"/>
    </source>
</evidence>
<proteinExistence type="predicted"/>
<organism evidence="3 4">
    <name type="scientific">Marasmiellus scandens</name>
    <dbReference type="NCBI Taxonomy" id="2682957"/>
    <lineage>
        <taxon>Eukaryota</taxon>
        <taxon>Fungi</taxon>
        <taxon>Dikarya</taxon>
        <taxon>Basidiomycota</taxon>
        <taxon>Agaricomycotina</taxon>
        <taxon>Agaricomycetes</taxon>
        <taxon>Agaricomycetidae</taxon>
        <taxon>Agaricales</taxon>
        <taxon>Marasmiineae</taxon>
        <taxon>Omphalotaceae</taxon>
        <taxon>Marasmiellus</taxon>
    </lineage>
</organism>
<feature type="compositionally biased region" description="Polar residues" evidence="1">
    <location>
        <begin position="16"/>
        <end position="27"/>
    </location>
</feature>
<name>A0ABR1IW95_9AGAR</name>
<feature type="compositionally biased region" description="Polar residues" evidence="1">
    <location>
        <begin position="207"/>
        <end position="217"/>
    </location>
</feature>
<evidence type="ECO:0000256" key="1">
    <source>
        <dbReference type="SAM" id="MobiDB-lite"/>
    </source>
</evidence>
<feature type="compositionally biased region" description="Polar residues" evidence="1">
    <location>
        <begin position="241"/>
        <end position="255"/>
    </location>
</feature>
<keyword evidence="2" id="KW-0812">Transmembrane</keyword>
<evidence type="ECO:0000313" key="3">
    <source>
        <dbReference type="EMBL" id="KAK7439570.1"/>
    </source>
</evidence>
<feature type="region of interest" description="Disordered" evidence="1">
    <location>
        <begin position="16"/>
        <end position="68"/>
    </location>
</feature>
<protein>
    <submittedName>
        <fullName evidence="3">Uncharacterized protein</fullName>
    </submittedName>
</protein>
<evidence type="ECO:0000313" key="4">
    <source>
        <dbReference type="Proteomes" id="UP001498398"/>
    </source>
</evidence>
<keyword evidence="2" id="KW-0472">Membrane</keyword>
<dbReference type="Proteomes" id="UP001498398">
    <property type="component" value="Unassembled WGS sequence"/>
</dbReference>
<sequence>MNTEAEFLDRTFSSPISILTHPSTSDATAVDPTSPPAQDATIPNKIPPTSPPQTAGVANTSGKPLGSATSSNSLMIAPDGSTSGFNSISIERPESVSQVDNPNSLGSVIPMSSTPSRLTPVANTTTTVTENPSQAATPLPQRTRPPMSALIGIIIGVIVFLAMIIALIAVALTRKRREKIQVASENLQPYLVQQPTETRCKGESPMAQRNVNDTNGASVYPGPGERIQMAASPMEPYGETGQASAGNQRVNNSTHEPPPVYTLI</sequence>
<feature type="transmembrane region" description="Helical" evidence="2">
    <location>
        <begin position="149"/>
        <end position="172"/>
    </location>
</feature>
<keyword evidence="4" id="KW-1185">Reference proteome</keyword>
<feature type="compositionally biased region" description="Polar residues" evidence="1">
    <location>
        <begin position="52"/>
        <end position="68"/>
    </location>
</feature>
<keyword evidence="2" id="KW-1133">Transmembrane helix</keyword>
<comment type="caution">
    <text evidence="3">The sequence shown here is derived from an EMBL/GenBank/DDBJ whole genome shotgun (WGS) entry which is preliminary data.</text>
</comment>
<feature type="region of interest" description="Disordered" evidence="1">
    <location>
        <begin position="196"/>
        <end position="264"/>
    </location>
</feature>
<reference evidence="3 4" key="1">
    <citation type="submission" date="2024-01" db="EMBL/GenBank/DDBJ databases">
        <title>A draft genome for the cacao thread blight pathogen Marasmiellus scandens.</title>
        <authorList>
            <person name="Baruah I.K."/>
            <person name="Leung J."/>
            <person name="Bukari Y."/>
            <person name="Amoako-Attah I."/>
            <person name="Meinhardt L.W."/>
            <person name="Bailey B.A."/>
            <person name="Cohen S.P."/>
        </authorList>
    </citation>
    <scope>NUCLEOTIDE SEQUENCE [LARGE SCALE GENOMIC DNA]</scope>
    <source>
        <strain evidence="3 4">GH-19</strain>
    </source>
</reference>
<dbReference type="EMBL" id="JBANRG010000072">
    <property type="protein sequence ID" value="KAK7439570.1"/>
    <property type="molecule type" value="Genomic_DNA"/>
</dbReference>
<accession>A0ABR1IW95</accession>